<evidence type="ECO:0000313" key="2">
    <source>
        <dbReference type="Proteomes" id="UP000643279"/>
    </source>
</evidence>
<accession>A0ABQ2B038</accession>
<dbReference type="InterPro" id="IPR025447">
    <property type="entry name" value="DUF4192"/>
</dbReference>
<sequence>MTEKLTISGSADLLAAVPHLLGTEPKESFVVLTLRAGILGASLRMDAPAEAAPEDYAQVMTTYAAYDEKATGSVVIVYTDEEPGSGYPYAAHVAALTNELATARMPVRMVLLVTATHWAPYGTPERNPLDEVRDSNANATLTYFGSAPDLDVYNPALLGTWAPPVEAPEGTDADLDTARGMWGAALDRVEGTPGPDSDTARQLAAAFQHRHIRDYLFRDTISTHNGSFEDVLMGRFTARPDWDRIDRAEALAFALMKVVPAGQRAPMLTLMGWLQWLKGRGSQADRYLKLAAEDSAGFRLAVLLREVITQGYVADVAKDPGTSYQPRIIQ</sequence>
<comment type="caution">
    <text evidence="1">The sequence shown here is derived from an EMBL/GenBank/DDBJ whole genome shotgun (WGS) entry which is preliminary data.</text>
</comment>
<dbReference type="RefSeq" id="WP_188573468.1">
    <property type="nucleotide sequence ID" value="NZ_BMFW01000038.1"/>
</dbReference>
<proteinExistence type="predicted"/>
<name>A0ABQ2B038_9MICC</name>
<gene>
    <name evidence="1" type="ORF">GCM10007170_42080</name>
</gene>
<dbReference type="Proteomes" id="UP000643279">
    <property type="component" value="Unassembled WGS sequence"/>
</dbReference>
<organism evidence="1 2">
    <name type="scientific">Arthrobacter liuii</name>
    <dbReference type="NCBI Taxonomy" id="1476996"/>
    <lineage>
        <taxon>Bacteria</taxon>
        <taxon>Bacillati</taxon>
        <taxon>Actinomycetota</taxon>
        <taxon>Actinomycetes</taxon>
        <taxon>Micrococcales</taxon>
        <taxon>Micrococcaceae</taxon>
        <taxon>Arthrobacter</taxon>
    </lineage>
</organism>
<keyword evidence="2" id="KW-1185">Reference proteome</keyword>
<evidence type="ECO:0008006" key="3">
    <source>
        <dbReference type="Google" id="ProtNLM"/>
    </source>
</evidence>
<reference evidence="2" key="1">
    <citation type="journal article" date="2019" name="Int. J. Syst. Evol. Microbiol.">
        <title>The Global Catalogue of Microorganisms (GCM) 10K type strain sequencing project: providing services to taxonomists for standard genome sequencing and annotation.</title>
        <authorList>
            <consortium name="The Broad Institute Genomics Platform"/>
            <consortium name="The Broad Institute Genome Sequencing Center for Infectious Disease"/>
            <person name="Wu L."/>
            <person name="Ma J."/>
        </authorList>
    </citation>
    <scope>NUCLEOTIDE SEQUENCE [LARGE SCALE GENOMIC DNA]</scope>
    <source>
        <strain evidence="2">CGMCC 1.12778</strain>
    </source>
</reference>
<dbReference type="EMBL" id="BMFW01000038">
    <property type="protein sequence ID" value="GGI01803.1"/>
    <property type="molecule type" value="Genomic_DNA"/>
</dbReference>
<dbReference type="Pfam" id="PF13830">
    <property type="entry name" value="DUF4192"/>
    <property type="match status" value="2"/>
</dbReference>
<evidence type="ECO:0000313" key="1">
    <source>
        <dbReference type="EMBL" id="GGI01803.1"/>
    </source>
</evidence>
<protein>
    <recommendedName>
        <fullName evidence="3">DUF4192 domain-containing protein</fullName>
    </recommendedName>
</protein>